<organism evidence="1 2">
    <name type="scientific">Paenirhodobacter populi</name>
    <dbReference type="NCBI Taxonomy" id="2306993"/>
    <lineage>
        <taxon>Bacteria</taxon>
        <taxon>Pseudomonadati</taxon>
        <taxon>Pseudomonadota</taxon>
        <taxon>Alphaproteobacteria</taxon>
        <taxon>Rhodobacterales</taxon>
        <taxon>Rhodobacter group</taxon>
        <taxon>Paenirhodobacter</taxon>
    </lineage>
</organism>
<reference evidence="1 2" key="1">
    <citation type="submission" date="2019-01" db="EMBL/GenBank/DDBJ databases">
        <title>Sinorhodobacter populi sp. nov. isolated from the symptomatic bark tissue of Populus euramericana canker.</title>
        <authorList>
            <person name="Xu G."/>
        </authorList>
    </citation>
    <scope>NUCLEOTIDE SEQUENCE [LARGE SCALE GENOMIC DNA]</scope>
    <source>
        <strain evidence="1 2">2D-5</strain>
    </source>
</reference>
<dbReference type="AlphaFoldDB" id="A0A443IPT9"/>
<reference evidence="1 2" key="2">
    <citation type="submission" date="2019-01" db="EMBL/GenBank/DDBJ databases">
        <authorList>
            <person name="Li Y."/>
        </authorList>
    </citation>
    <scope>NUCLEOTIDE SEQUENCE [LARGE SCALE GENOMIC DNA]</scope>
    <source>
        <strain evidence="1 2">2D-5</strain>
    </source>
</reference>
<proteinExistence type="predicted"/>
<accession>A0A443IPT9</accession>
<comment type="caution">
    <text evidence="1">The sequence shown here is derived from an EMBL/GenBank/DDBJ whole genome shotgun (WGS) entry which is preliminary data.</text>
</comment>
<protein>
    <submittedName>
        <fullName evidence="1">Uncharacterized protein</fullName>
    </submittedName>
</protein>
<keyword evidence="2" id="KW-1185">Reference proteome</keyword>
<dbReference type="RefSeq" id="WP_128270352.1">
    <property type="nucleotide sequence ID" value="NZ_SAUW01000017.1"/>
</dbReference>
<evidence type="ECO:0000313" key="1">
    <source>
        <dbReference type="EMBL" id="RWR08492.1"/>
    </source>
</evidence>
<gene>
    <name evidence="1" type="ORF">D2T33_15465</name>
</gene>
<name>A0A443IPT9_9RHOB</name>
<dbReference type="EMBL" id="SAUW01000017">
    <property type="protein sequence ID" value="RWR08492.1"/>
    <property type="molecule type" value="Genomic_DNA"/>
</dbReference>
<sequence length="60" mass="6879">MNIQNTGPTTLDREQLDELRDDLILAFDSLDVEFVARRNCDEARRYVQAALRRLGEGVQA</sequence>
<evidence type="ECO:0000313" key="2">
    <source>
        <dbReference type="Proteomes" id="UP000285710"/>
    </source>
</evidence>
<dbReference type="Proteomes" id="UP000285710">
    <property type="component" value="Unassembled WGS sequence"/>
</dbReference>